<dbReference type="PANTHER" id="PTHR30239:SF0">
    <property type="entry name" value="ACETOLACTATE SYNTHASE SMALL SUBUNIT 1, CHLOROPLASTIC"/>
    <property type="match status" value="1"/>
</dbReference>
<dbReference type="AlphaFoldDB" id="A0A9Q4C7X1"/>
<gene>
    <name evidence="10" type="primary">ilvN</name>
    <name evidence="10" type="ORF">OS129_06800</name>
</gene>
<evidence type="ECO:0000256" key="8">
    <source>
        <dbReference type="RuleBase" id="RU368092"/>
    </source>
</evidence>
<evidence type="ECO:0000256" key="3">
    <source>
        <dbReference type="ARBA" id="ARBA00006341"/>
    </source>
</evidence>
<accession>A0A9Q4C7X1</accession>
<proteinExistence type="inferred from homology"/>
<dbReference type="InterPro" id="IPR019455">
    <property type="entry name" value="Acetolactate_synth_ssu_C"/>
</dbReference>
<evidence type="ECO:0000256" key="4">
    <source>
        <dbReference type="ARBA" id="ARBA00011744"/>
    </source>
</evidence>
<dbReference type="Pfam" id="PF22629">
    <property type="entry name" value="ACT_AHAS_ss"/>
    <property type="match status" value="1"/>
</dbReference>
<comment type="function">
    <text evidence="8">Catalyzes the conversion of 2 pyruvate molecules into acetolactate in the first common step of the biosynthetic pathway of the branched-amino acids such as leucine, isoleucine, and valine.</text>
</comment>
<dbReference type="InterPro" id="IPR004789">
    <property type="entry name" value="Acetalactate_synth_ssu"/>
</dbReference>
<evidence type="ECO:0000313" key="10">
    <source>
        <dbReference type="EMBL" id="MCX7468581.1"/>
    </source>
</evidence>
<dbReference type="NCBIfam" id="TIGR00119">
    <property type="entry name" value="acolac_sm"/>
    <property type="match status" value="1"/>
</dbReference>
<dbReference type="RefSeq" id="WP_248168045.1">
    <property type="nucleotide sequence ID" value="NZ_JALNJA010000003.1"/>
</dbReference>
<evidence type="ECO:0000256" key="7">
    <source>
        <dbReference type="ARBA" id="ARBA00048670"/>
    </source>
</evidence>
<dbReference type="InterPro" id="IPR054480">
    <property type="entry name" value="AHAS_small-like_ACT"/>
</dbReference>
<dbReference type="GO" id="GO:0009097">
    <property type="term" value="P:isoleucine biosynthetic process"/>
    <property type="evidence" value="ECO:0007669"/>
    <property type="project" value="UniProtKB-UniRule"/>
</dbReference>
<feature type="domain" description="ACT" evidence="9">
    <location>
        <begin position="8"/>
        <end position="85"/>
    </location>
</feature>
<comment type="subunit">
    <text evidence="4 8">Dimer of large and small chains.</text>
</comment>
<comment type="pathway">
    <text evidence="2 8">Amino-acid biosynthesis; L-valine biosynthesis; L-valine from pyruvate: step 1/4.</text>
</comment>
<comment type="catalytic activity">
    <reaction evidence="7 8">
        <text>2 pyruvate + H(+) = (2S)-2-acetolactate + CO2</text>
        <dbReference type="Rhea" id="RHEA:25249"/>
        <dbReference type="ChEBI" id="CHEBI:15361"/>
        <dbReference type="ChEBI" id="CHEBI:15378"/>
        <dbReference type="ChEBI" id="CHEBI:16526"/>
        <dbReference type="ChEBI" id="CHEBI:58476"/>
        <dbReference type="EC" id="2.2.1.6"/>
    </reaction>
</comment>
<dbReference type="InterPro" id="IPR027271">
    <property type="entry name" value="Acetolactate_synth/TF_NikR_C"/>
</dbReference>
<evidence type="ECO:0000256" key="2">
    <source>
        <dbReference type="ARBA" id="ARBA00005025"/>
    </source>
</evidence>
<dbReference type="FunFam" id="3.30.70.1150:FF:000001">
    <property type="entry name" value="Acetolactate synthase small subunit"/>
    <property type="match status" value="1"/>
</dbReference>
<dbReference type="Pfam" id="PF10369">
    <property type="entry name" value="ALS_ss_C"/>
    <property type="match status" value="1"/>
</dbReference>
<comment type="caution">
    <text evidence="10">The sequence shown here is derived from an EMBL/GenBank/DDBJ whole genome shotgun (WGS) entry which is preliminary data.</text>
</comment>
<name>A0A9Q4C7X1_9CORY</name>
<dbReference type="EMBL" id="JAPMKU010000003">
    <property type="protein sequence ID" value="MCX7468581.1"/>
    <property type="molecule type" value="Genomic_DNA"/>
</dbReference>
<dbReference type="GO" id="GO:0009099">
    <property type="term" value="P:L-valine biosynthetic process"/>
    <property type="evidence" value="ECO:0007669"/>
    <property type="project" value="UniProtKB-UniRule"/>
</dbReference>
<evidence type="ECO:0000256" key="1">
    <source>
        <dbReference type="ARBA" id="ARBA00004974"/>
    </source>
</evidence>
<dbReference type="InterPro" id="IPR045865">
    <property type="entry name" value="ACT-like_dom_sf"/>
</dbReference>
<evidence type="ECO:0000259" key="9">
    <source>
        <dbReference type="PROSITE" id="PS51671"/>
    </source>
</evidence>
<dbReference type="NCBIfam" id="NF008864">
    <property type="entry name" value="PRK11895.1"/>
    <property type="match status" value="1"/>
</dbReference>
<organism evidence="10 11">
    <name type="scientific">Corynebacterium pygosceleis</name>
    <dbReference type="NCBI Taxonomy" id="2800406"/>
    <lineage>
        <taxon>Bacteria</taxon>
        <taxon>Bacillati</taxon>
        <taxon>Actinomycetota</taxon>
        <taxon>Actinomycetes</taxon>
        <taxon>Mycobacteriales</taxon>
        <taxon>Corynebacteriaceae</taxon>
        <taxon>Corynebacterium</taxon>
    </lineage>
</organism>
<comment type="pathway">
    <text evidence="1 8">Amino-acid biosynthesis; L-isoleucine biosynthesis; L-isoleucine from 2-oxobutanoate: step 1/4.</text>
</comment>
<dbReference type="PANTHER" id="PTHR30239">
    <property type="entry name" value="ACETOLACTATE SYNTHASE SMALL SUBUNIT"/>
    <property type="match status" value="1"/>
</dbReference>
<dbReference type="InterPro" id="IPR002912">
    <property type="entry name" value="ACT_dom"/>
</dbReference>
<dbReference type="Proteomes" id="UP001071478">
    <property type="component" value="Unassembled WGS sequence"/>
</dbReference>
<dbReference type="Gene3D" id="3.30.70.1150">
    <property type="entry name" value="ACT-like. Chain A, domain 2"/>
    <property type="match status" value="1"/>
</dbReference>
<keyword evidence="6 8" id="KW-0100">Branched-chain amino acid biosynthesis</keyword>
<reference evidence="10" key="1">
    <citation type="submission" date="2022-11" db="EMBL/GenBank/DDBJ databases">
        <title>Corynebacterium sp. isolated from Penguins.</title>
        <authorList>
            <person name="Sedlar K."/>
            <person name="Svec P."/>
        </authorList>
    </citation>
    <scope>NUCLEOTIDE SEQUENCE</scope>
    <source>
        <strain evidence="10">P7374</strain>
    </source>
</reference>
<dbReference type="GO" id="GO:0003984">
    <property type="term" value="F:acetolactate synthase activity"/>
    <property type="evidence" value="ECO:0007669"/>
    <property type="project" value="UniProtKB-UniRule"/>
</dbReference>
<dbReference type="PROSITE" id="PS51671">
    <property type="entry name" value="ACT"/>
    <property type="match status" value="1"/>
</dbReference>
<dbReference type="InterPro" id="IPR039557">
    <property type="entry name" value="AHAS_ACT"/>
</dbReference>
<dbReference type="EC" id="2.2.1.6" evidence="8"/>
<dbReference type="GO" id="GO:1990610">
    <property type="term" value="F:acetolactate synthase regulator activity"/>
    <property type="evidence" value="ECO:0007669"/>
    <property type="project" value="UniProtKB-UniRule"/>
</dbReference>
<dbReference type="SUPFAM" id="SSF55021">
    <property type="entry name" value="ACT-like"/>
    <property type="match status" value="2"/>
</dbReference>
<dbReference type="CDD" id="cd04878">
    <property type="entry name" value="ACT_AHAS"/>
    <property type="match status" value="1"/>
</dbReference>
<keyword evidence="5 8" id="KW-0028">Amino-acid biosynthesis</keyword>
<dbReference type="Gene3D" id="3.30.70.260">
    <property type="match status" value="1"/>
</dbReference>
<protein>
    <recommendedName>
        <fullName evidence="8">Acetolactate synthase small subunit</fullName>
        <shortName evidence="8">AHAS</shortName>
        <shortName evidence="8">ALS</shortName>
        <ecNumber evidence="8">2.2.1.6</ecNumber>
    </recommendedName>
    <alternativeName>
        <fullName evidence="8">Acetohydroxy-acid synthase small subunit</fullName>
    </alternativeName>
</protein>
<keyword evidence="8 10" id="KW-0808">Transferase</keyword>
<evidence type="ECO:0000256" key="6">
    <source>
        <dbReference type="ARBA" id="ARBA00023304"/>
    </source>
</evidence>
<evidence type="ECO:0000256" key="5">
    <source>
        <dbReference type="ARBA" id="ARBA00022605"/>
    </source>
</evidence>
<sequence length="174" mass="18684">MSPKNRHILSVLVEDVDGIISRIAGLFTRRGYPIASIVSAITEVEGVARITIVVDGEEGDEHTIEQITKQLNKLIPVLKVVRLPEENTVARALMMVKVSADAGNRPQIVDAANIFRARVVDVSPDAVVIEATGTPGKLRALLDVLAPFGIREMIQSGEIALCRGPKTMAPASGR</sequence>
<dbReference type="GO" id="GO:0005829">
    <property type="term" value="C:cytosol"/>
    <property type="evidence" value="ECO:0007669"/>
    <property type="project" value="TreeGrafter"/>
</dbReference>
<comment type="similarity">
    <text evidence="3 8">Belongs to the acetolactate synthase small subunit family.</text>
</comment>
<evidence type="ECO:0000313" key="11">
    <source>
        <dbReference type="Proteomes" id="UP001071478"/>
    </source>
</evidence>